<gene>
    <name evidence="2" type="ORF">K7J14_03455</name>
</gene>
<accession>A0AAE3EFK6</accession>
<dbReference type="AlphaFoldDB" id="A0AAE3EFK6"/>
<dbReference type="SUPFAM" id="SSF55729">
    <property type="entry name" value="Acyl-CoA N-acyltransferases (Nat)"/>
    <property type="match status" value="1"/>
</dbReference>
<dbReference type="InterPro" id="IPR016181">
    <property type="entry name" value="Acyl_CoA_acyltransferase"/>
</dbReference>
<reference evidence="2" key="1">
    <citation type="submission" date="2021-08" db="EMBL/GenBank/DDBJ databases">
        <title>Comparative analyses of Brucepasteria parasyntrophica and Teretinema zuelzerae.</title>
        <authorList>
            <person name="Song Y."/>
            <person name="Brune A."/>
        </authorList>
    </citation>
    <scope>NUCLEOTIDE SEQUENCE</scope>
    <source>
        <strain evidence="2">DSM 1903</strain>
    </source>
</reference>
<dbReference type="InterPro" id="IPR000182">
    <property type="entry name" value="GNAT_dom"/>
</dbReference>
<name>A0AAE3EFK6_9SPIR</name>
<dbReference type="Gene3D" id="3.40.630.30">
    <property type="match status" value="1"/>
</dbReference>
<keyword evidence="3" id="KW-1185">Reference proteome</keyword>
<dbReference type="Proteomes" id="UP001198163">
    <property type="component" value="Unassembled WGS sequence"/>
</dbReference>
<evidence type="ECO:0000259" key="1">
    <source>
        <dbReference type="Pfam" id="PF13302"/>
    </source>
</evidence>
<comment type="caution">
    <text evidence="2">The sequence shown here is derived from an EMBL/GenBank/DDBJ whole genome shotgun (WGS) entry which is preliminary data.</text>
</comment>
<dbReference type="Pfam" id="PF13302">
    <property type="entry name" value="Acetyltransf_3"/>
    <property type="match status" value="1"/>
</dbReference>
<dbReference type="PANTHER" id="PTHR43792:SF1">
    <property type="entry name" value="N-ACETYLTRANSFERASE DOMAIN-CONTAINING PROTEIN"/>
    <property type="match status" value="1"/>
</dbReference>
<proteinExistence type="predicted"/>
<dbReference type="GO" id="GO:0016747">
    <property type="term" value="F:acyltransferase activity, transferring groups other than amino-acyl groups"/>
    <property type="evidence" value="ECO:0007669"/>
    <property type="project" value="InterPro"/>
</dbReference>
<dbReference type="EMBL" id="JAINWA010000001">
    <property type="protein sequence ID" value="MCD1653754.1"/>
    <property type="molecule type" value="Genomic_DNA"/>
</dbReference>
<feature type="domain" description="N-acetyltransferase" evidence="1">
    <location>
        <begin position="16"/>
        <end position="150"/>
    </location>
</feature>
<sequence>MSTRGAARGRIIETERLYLRELKFEDAERLALVLSDPAAMRFYPAPFSRDKVEQWIGWNIDNYARYGFGLWAVALQTNDVLIGDCGITMQEIEGELVPEIGYHIIGEYCGKGYASEAAKACISFAFEKRGFDRVVSYMKEDNGPSRRVAE</sequence>
<evidence type="ECO:0000313" key="2">
    <source>
        <dbReference type="EMBL" id="MCD1653754.1"/>
    </source>
</evidence>
<evidence type="ECO:0000313" key="3">
    <source>
        <dbReference type="Proteomes" id="UP001198163"/>
    </source>
</evidence>
<dbReference type="InterPro" id="IPR051531">
    <property type="entry name" value="N-acetyltransferase"/>
</dbReference>
<organism evidence="2 3">
    <name type="scientific">Teretinema zuelzerae</name>
    <dbReference type="NCBI Taxonomy" id="156"/>
    <lineage>
        <taxon>Bacteria</taxon>
        <taxon>Pseudomonadati</taxon>
        <taxon>Spirochaetota</taxon>
        <taxon>Spirochaetia</taxon>
        <taxon>Spirochaetales</taxon>
        <taxon>Treponemataceae</taxon>
        <taxon>Teretinema</taxon>
    </lineage>
</organism>
<dbReference type="PANTHER" id="PTHR43792">
    <property type="entry name" value="GNAT FAMILY, PUTATIVE (AFU_ORTHOLOGUE AFUA_3G00765)-RELATED-RELATED"/>
    <property type="match status" value="1"/>
</dbReference>
<dbReference type="RefSeq" id="WP_230753146.1">
    <property type="nucleotide sequence ID" value="NZ_JAINWA010000001.1"/>
</dbReference>
<protein>
    <submittedName>
        <fullName evidence="2">GNAT family N-acetyltransferase</fullName>
    </submittedName>
</protein>